<dbReference type="GO" id="GO:0000976">
    <property type="term" value="F:transcription cis-regulatory region binding"/>
    <property type="evidence" value="ECO:0007669"/>
    <property type="project" value="TreeGrafter"/>
</dbReference>
<evidence type="ECO:0000313" key="7">
    <source>
        <dbReference type="EMBL" id="MBB4409553.1"/>
    </source>
</evidence>
<comment type="caution">
    <text evidence="6">The sequence shown here is derived from an EMBL/GenBank/DDBJ whole genome shotgun (WGS) entry which is preliminary data.</text>
</comment>
<dbReference type="Proteomes" id="UP000576087">
    <property type="component" value="Unassembled WGS sequence"/>
</dbReference>
<comment type="similarity">
    <text evidence="1">Belongs to the LysR transcriptional regulatory family.</text>
</comment>
<sequence length="327" mass="35313">MDANPTLDQLQVFIAVAETGSFSAAARSLNRAQSVVSYTIGNLEAQLEVTLFERSGARQPKLTEAGRAMLADARRIVADLQVMRSRAKGIRQGLEAEITLAISVMVPADALVAELKEFRIEFPTVALNLNVGELGMVMNLVMNGKADIGIGGALLKQDDSLIAEKIGHAFLLPVAAADHPLAKLGRPLTLADVREETQLVVTDASGITAGRDFNVLSYKIWRVSDIATKHHLVKGGLGWGGLPASLVRDDVRDGNLVVLDIEAYEQGEYPLYALRRTASPPGPAGQWLIESFARRLSTCPNKQHFTTLLRADIDKPIDVPAYPEAAE</sequence>
<dbReference type="Gene3D" id="1.10.10.10">
    <property type="entry name" value="Winged helix-like DNA-binding domain superfamily/Winged helix DNA-binding domain"/>
    <property type="match status" value="1"/>
</dbReference>
<dbReference type="InterPro" id="IPR036390">
    <property type="entry name" value="WH_DNA-bd_sf"/>
</dbReference>
<keyword evidence="4" id="KW-0804">Transcription</keyword>
<evidence type="ECO:0000256" key="4">
    <source>
        <dbReference type="ARBA" id="ARBA00023163"/>
    </source>
</evidence>
<evidence type="ECO:0000313" key="11">
    <source>
        <dbReference type="Proteomes" id="UP000576087"/>
    </source>
</evidence>
<gene>
    <name evidence="7" type="ORF">GGE31_000024</name>
    <name evidence="6" type="ORF">GGE33_001761</name>
    <name evidence="8" type="ORF">GGE35_000024</name>
</gene>
<name>A0A7W6S6D5_9HYPH</name>
<keyword evidence="3 6" id="KW-0238">DNA-binding</keyword>
<dbReference type="InterPro" id="IPR000847">
    <property type="entry name" value="LysR_HTH_N"/>
</dbReference>
<dbReference type="PRINTS" id="PR00039">
    <property type="entry name" value="HTHLYSR"/>
</dbReference>
<evidence type="ECO:0000256" key="1">
    <source>
        <dbReference type="ARBA" id="ARBA00009437"/>
    </source>
</evidence>
<evidence type="ECO:0000256" key="2">
    <source>
        <dbReference type="ARBA" id="ARBA00023015"/>
    </source>
</evidence>
<evidence type="ECO:0000313" key="6">
    <source>
        <dbReference type="EMBL" id="MBB4348053.1"/>
    </source>
</evidence>
<evidence type="ECO:0000313" key="8">
    <source>
        <dbReference type="EMBL" id="MBB4444242.1"/>
    </source>
</evidence>
<keyword evidence="10" id="KW-1185">Reference proteome</keyword>
<dbReference type="EMBL" id="JACIHM010000001">
    <property type="protein sequence ID" value="MBB4444242.1"/>
    <property type="molecule type" value="Genomic_DNA"/>
</dbReference>
<dbReference type="SUPFAM" id="SSF46785">
    <property type="entry name" value="Winged helix' DNA-binding domain"/>
    <property type="match status" value="1"/>
</dbReference>
<reference evidence="9 10" key="1">
    <citation type="submission" date="2020-08" db="EMBL/GenBank/DDBJ databases">
        <title>Genomic Encyclopedia of Type Strains, Phase IV (KMG-V): Genome sequencing to study the core and pangenomes of soil and plant-associated prokaryotes.</title>
        <authorList>
            <person name="Whitman W."/>
        </authorList>
    </citation>
    <scope>NUCLEOTIDE SEQUENCE [LARGE SCALE GENOMIC DNA]</scope>
    <source>
        <strain evidence="7 10">SEMIA 444</strain>
        <strain evidence="6 9">SEMIA 448</strain>
        <strain evidence="8 11">SEMIA 452</strain>
    </source>
</reference>
<dbReference type="RefSeq" id="WP_183822159.1">
    <property type="nucleotide sequence ID" value="NZ_JACIGW010000001.1"/>
</dbReference>
<evidence type="ECO:0000313" key="10">
    <source>
        <dbReference type="Proteomes" id="UP000524535"/>
    </source>
</evidence>
<evidence type="ECO:0000256" key="3">
    <source>
        <dbReference type="ARBA" id="ARBA00023125"/>
    </source>
</evidence>
<dbReference type="Pfam" id="PF03466">
    <property type="entry name" value="LysR_substrate"/>
    <property type="match status" value="1"/>
</dbReference>
<evidence type="ECO:0000313" key="9">
    <source>
        <dbReference type="Proteomes" id="UP000520770"/>
    </source>
</evidence>
<dbReference type="PANTHER" id="PTHR30126:SF91">
    <property type="entry name" value="LYSR FAMILY TRANSCRIPTIONAL REGULATOR"/>
    <property type="match status" value="1"/>
</dbReference>
<feature type="domain" description="HTH lysR-type" evidence="5">
    <location>
        <begin position="5"/>
        <end position="63"/>
    </location>
</feature>
<keyword evidence="2" id="KW-0805">Transcription regulation</keyword>
<dbReference type="Proteomes" id="UP000524535">
    <property type="component" value="Unassembled WGS sequence"/>
</dbReference>
<dbReference type="EMBL" id="JACIGY010000001">
    <property type="protein sequence ID" value="MBB4409553.1"/>
    <property type="molecule type" value="Genomic_DNA"/>
</dbReference>
<protein>
    <submittedName>
        <fullName evidence="6">DNA-binding transcriptional LysR family regulator</fullName>
    </submittedName>
</protein>
<dbReference type="Pfam" id="PF00126">
    <property type="entry name" value="HTH_1"/>
    <property type="match status" value="1"/>
</dbReference>
<dbReference type="AlphaFoldDB" id="A0A7W6S6D5"/>
<dbReference type="PANTHER" id="PTHR30126">
    <property type="entry name" value="HTH-TYPE TRANSCRIPTIONAL REGULATOR"/>
    <property type="match status" value="1"/>
</dbReference>
<dbReference type="SUPFAM" id="SSF53850">
    <property type="entry name" value="Periplasmic binding protein-like II"/>
    <property type="match status" value="1"/>
</dbReference>
<dbReference type="PROSITE" id="PS50931">
    <property type="entry name" value="HTH_LYSR"/>
    <property type="match status" value="1"/>
</dbReference>
<dbReference type="Gene3D" id="3.40.190.290">
    <property type="match status" value="1"/>
</dbReference>
<dbReference type="FunFam" id="1.10.10.10:FF:000001">
    <property type="entry name" value="LysR family transcriptional regulator"/>
    <property type="match status" value="1"/>
</dbReference>
<evidence type="ECO:0000259" key="5">
    <source>
        <dbReference type="PROSITE" id="PS50931"/>
    </source>
</evidence>
<dbReference type="GO" id="GO:0003700">
    <property type="term" value="F:DNA-binding transcription factor activity"/>
    <property type="evidence" value="ECO:0007669"/>
    <property type="project" value="InterPro"/>
</dbReference>
<proteinExistence type="inferred from homology"/>
<dbReference type="Proteomes" id="UP000520770">
    <property type="component" value="Unassembled WGS sequence"/>
</dbReference>
<accession>A0A7W6S6D5</accession>
<dbReference type="InterPro" id="IPR036388">
    <property type="entry name" value="WH-like_DNA-bd_sf"/>
</dbReference>
<organism evidence="6 9">
    <name type="scientific">Aliirhizobium cellulosilyticum</name>
    <dbReference type="NCBI Taxonomy" id="393664"/>
    <lineage>
        <taxon>Bacteria</taxon>
        <taxon>Pseudomonadati</taxon>
        <taxon>Pseudomonadota</taxon>
        <taxon>Alphaproteobacteria</taxon>
        <taxon>Hyphomicrobiales</taxon>
        <taxon>Rhizobiaceae</taxon>
        <taxon>Aliirhizobium</taxon>
    </lineage>
</organism>
<dbReference type="EMBL" id="JACIGW010000001">
    <property type="protein sequence ID" value="MBB4348053.1"/>
    <property type="molecule type" value="Genomic_DNA"/>
</dbReference>
<dbReference type="InterPro" id="IPR005119">
    <property type="entry name" value="LysR_subst-bd"/>
</dbReference>